<dbReference type="PANTHER" id="PTHR30408:SF12">
    <property type="entry name" value="TYPE I RESTRICTION ENZYME MJAVIII SPECIFICITY SUBUNIT"/>
    <property type="match status" value="1"/>
</dbReference>
<dbReference type="GO" id="GO:0009307">
    <property type="term" value="P:DNA restriction-modification system"/>
    <property type="evidence" value="ECO:0007669"/>
    <property type="project" value="UniProtKB-KW"/>
</dbReference>
<organism evidence="5 6">
    <name type="scientific">Polaribacter glomeratus</name>
    <dbReference type="NCBI Taxonomy" id="102"/>
    <lineage>
        <taxon>Bacteria</taxon>
        <taxon>Pseudomonadati</taxon>
        <taxon>Bacteroidota</taxon>
        <taxon>Flavobacteriia</taxon>
        <taxon>Flavobacteriales</taxon>
        <taxon>Flavobacteriaceae</taxon>
    </lineage>
</organism>
<evidence type="ECO:0000256" key="2">
    <source>
        <dbReference type="ARBA" id="ARBA00022747"/>
    </source>
</evidence>
<dbReference type="Proteomes" id="UP000239068">
    <property type="component" value="Unassembled WGS sequence"/>
</dbReference>
<reference evidence="5 6" key="1">
    <citation type="submission" date="2016-12" db="EMBL/GenBank/DDBJ databases">
        <title>Trade-off between light-utilization and light-protection in marine flavobacteria.</title>
        <authorList>
            <person name="Kumagai Y."/>
            <person name="Yoshizawa S."/>
            <person name="Kogure K."/>
            <person name="Iwasaki W."/>
        </authorList>
    </citation>
    <scope>NUCLEOTIDE SEQUENCE [LARGE SCALE GENOMIC DNA]</scope>
    <source>
        <strain evidence="5 6">ATCC 43844</strain>
    </source>
</reference>
<proteinExistence type="inferred from homology"/>
<evidence type="ECO:0000313" key="5">
    <source>
        <dbReference type="EMBL" id="PQJ82922.1"/>
    </source>
</evidence>
<keyword evidence="3" id="KW-0238">DNA-binding</keyword>
<dbReference type="InterPro" id="IPR000055">
    <property type="entry name" value="Restrct_endonuc_typeI_TRD"/>
</dbReference>
<dbReference type="GO" id="GO:0003677">
    <property type="term" value="F:DNA binding"/>
    <property type="evidence" value="ECO:0007669"/>
    <property type="project" value="UniProtKB-KW"/>
</dbReference>
<comment type="caution">
    <text evidence="5">The sequence shown here is derived from an EMBL/GenBank/DDBJ whole genome shotgun (WGS) entry which is preliminary data.</text>
</comment>
<dbReference type="AlphaFoldDB" id="A0A2S7WZX4"/>
<dbReference type="PANTHER" id="PTHR30408">
    <property type="entry name" value="TYPE-1 RESTRICTION ENZYME ECOKI SPECIFICITY PROTEIN"/>
    <property type="match status" value="1"/>
</dbReference>
<keyword evidence="2" id="KW-0680">Restriction system</keyword>
<evidence type="ECO:0000256" key="3">
    <source>
        <dbReference type="ARBA" id="ARBA00023125"/>
    </source>
</evidence>
<evidence type="ECO:0000259" key="4">
    <source>
        <dbReference type="Pfam" id="PF01420"/>
    </source>
</evidence>
<dbReference type="SUPFAM" id="SSF116734">
    <property type="entry name" value="DNA methylase specificity domain"/>
    <property type="match status" value="2"/>
</dbReference>
<feature type="domain" description="Type I restriction modification DNA specificity" evidence="4">
    <location>
        <begin position="23"/>
        <end position="199"/>
    </location>
</feature>
<dbReference type="InterPro" id="IPR052021">
    <property type="entry name" value="Type-I_RS_S_subunit"/>
</dbReference>
<dbReference type="InterPro" id="IPR044946">
    <property type="entry name" value="Restrct_endonuc_typeI_TRD_sf"/>
</dbReference>
<name>A0A2S7WZX4_9FLAO</name>
<dbReference type="EMBL" id="MSCM01000001">
    <property type="protein sequence ID" value="PQJ82922.1"/>
    <property type="molecule type" value="Genomic_DNA"/>
</dbReference>
<protein>
    <recommendedName>
        <fullName evidence="4">Type I restriction modification DNA specificity domain-containing protein</fullName>
    </recommendedName>
</protein>
<feature type="domain" description="Type I restriction modification DNA specificity" evidence="4">
    <location>
        <begin position="241"/>
        <end position="405"/>
    </location>
</feature>
<evidence type="ECO:0000313" key="6">
    <source>
        <dbReference type="Proteomes" id="UP000239068"/>
    </source>
</evidence>
<sequence>MREQRTKQSVSLTPKLRFKEFEGDWEIKKLGNIATFSKGKNITKADIVDDGELECIRYGELYTNYNEIIVDIKSKTNLKADDLILSENNDVIIPASGETRIDIATASCVLKEGVALGGDLNIIKSKINGVFLSYYLNSKKKIDIARLSQGISVVHLYSSQLKTLKLNLPKDKEQQKIATFLTSVDTKLQQLNAKKSALENYKKGAMQQIFSQQIRFKPDVINTNVIATTKDEAISLNEFPDWEVKKLGEVCYVNPKNSELPNSFIYVDLESVDKGRLVLQNKINLEKAPSRAQRVLEVNDILFQTVRPYQMNNLYFDKKGDYIASTGYAQLRTKESSMFLYQLLHTHHFVNNVLERCTGTSYPAINSNDLTKIKIKIPSLKEQQKIATYLSAIDTKIESVQTQIEKTQLFKKGLLQQLFV</sequence>
<keyword evidence="6" id="KW-1185">Reference proteome</keyword>
<evidence type="ECO:0000256" key="1">
    <source>
        <dbReference type="ARBA" id="ARBA00010923"/>
    </source>
</evidence>
<comment type="similarity">
    <text evidence="1">Belongs to the type-I restriction system S methylase family.</text>
</comment>
<dbReference type="Pfam" id="PF01420">
    <property type="entry name" value="Methylase_S"/>
    <property type="match status" value="2"/>
</dbReference>
<accession>A0A2S7WZX4</accession>
<gene>
    <name evidence="5" type="ORF">BTO16_01355</name>
</gene>
<dbReference type="Gene3D" id="3.90.220.20">
    <property type="entry name" value="DNA methylase specificity domains"/>
    <property type="match status" value="2"/>
</dbReference>